<sequence length="158" mass="16970">MSLFDAVAAGDLARVEALLAGGADPNPFDSEGRTPLILAAENGHEELVRTLLAGGADPSLTDRLGESALLKAAAHEHPRVAALLYPHASEDEQTMARTLLRVGTDFLNNLPRAPTPPPDDFRRKLASASAYVSNKLGDSNPTERLERLHRAERNSKKS</sequence>
<dbReference type="Proteomes" id="UP000028547">
    <property type="component" value="Unassembled WGS sequence"/>
</dbReference>
<keyword evidence="1" id="KW-0677">Repeat</keyword>
<organism evidence="5 6">
    <name type="scientific">Archangium violaceum Cb vi76</name>
    <dbReference type="NCBI Taxonomy" id="1406225"/>
    <lineage>
        <taxon>Bacteria</taxon>
        <taxon>Pseudomonadati</taxon>
        <taxon>Myxococcota</taxon>
        <taxon>Myxococcia</taxon>
        <taxon>Myxococcales</taxon>
        <taxon>Cystobacterineae</taxon>
        <taxon>Archangiaceae</taxon>
        <taxon>Archangium</taxon>
    </lineage>
</organism>
<dbReference type="InterPro" id="IPR050776">
    <property type="entry name" value="Ank_Repeat/CDKN_Inhibitor"/>
</dbReference>
<dbReference type="PANTHER" id="PTHR24201">
    <property type="entry name" value="ANK_REP_REGION DOMAIN-CONTAINING PROTEIN"/>
    <property type="match status" value="1"/>
</dbReference>
<dbReference type="EMBL" id="JPMI01000155">
    <property type="protein sequence ID" value="KFA91229.1"/>
    <property type="molecule type" value="Genomic_DNA"/>
</dbReference>
<evidence type="ECO:0000313" key="6">
    <source>
        <dbReference type="Proteomes" id="UP000028547"/>
    </source>
</evidence>
<evidence type="ECO:0000256" key="4">
    <source>
        <dbReference type="SAM" id="MobiDB-lite"/>
    </source>
</evidence>
<keyword evidence="2 3" id="KW-0040">ANK repeat</keyword>
<protein>
    <submittedName>
        <fullName evidence="5">Ankyrin</fullName>
    </submittedName>
</protein>
<feature type="region of interest" description="Disordered" evidence="4">
    <location>
        <begin position="132"/>
        <end position="158"/>
    </location>
</feature>
<dbReference type="PROSITE" id="PS50088">
    <property type="entry name" value="ANK_REPEAT"/>
    <property type="match status" value="1"/>
</dbReference>
<dbReference type="SUPFAM" id="SSF48403">
    <property type="entry name" value="Ankyrin repeat"/>
    <property type="match status" value="1"/>
</dbReference>
<dbReference type="InterPro" id="IPR002110">
    <property type="entry name" value="Ankyrin_rpt"/>
</dbReference>
<evidence type="ECO:0000256" key="2">
    <source>
        <dbReference type="ARBA" id="ARBA00023043"/>
    </source>
</evidence>
<feature type="compositionally biased region" description="Basic and acidic residues" evidence="4">
    <location>
        <begin position="141"/>
        <end position="158"/>
    </location>
</feature>
<comment type="caution">
    <text evidence="5">The sequence shown here is derived from an EMBL/GenBank/DDBJ whole genome shotgun (WGS) entry which is preliminary data.</text>
</comment>
<dbReference type="Gene3D" id="1.25.40.20">
    <property type="entry name" value="Ankyrin repeat-containing domain"/>
    <property type="match status" value="1"/>
</dbReference>
<dbReference type="Pfam" id="PF12796">
    <property type="entry name" value="Ank_2"/>
    <property type="match status" value="1"/>
</dbReference>
<reference evidence="5 6" key="1">
    <citation type="submission" date="2014-07" db="EMBL/GenBank/DDBJ databases">
        <title>Draft Genome Sequence of Gephyronic Acid Producer, Cystobacter violaceus Strain Cb vi76.</title>
        <authorList>
            <person name="Stevens D.C."/>
            <person name="Young J."/>
            <person name="Carmichael R."/>
            <person name="Tan J."/>
            <person name="Taylor R.E."/>
        </authorList>
    </citation>
    <scope>NUCLEOTIDE SEQUENCE [LARGE SCALE GENOMIC DNA]</scope>
    <source>
        <strain evidence="5 6">Cb vi76</strain>
    </source>
</reference>
<dbReference type="PROSITE" id="PS50297">
    <property type="entry name" value="ANK_REP_REGION"/>
    <property type="match status" value="1"/>
</dbReference>
<evidence type="ECO:0000256" key="1">
    <source>
        <dbReference type="ARBA" id="ARBA00022737"/>
    </source>
</evidence>
<name>A0A084SRZ4_9BACT</name>
<evidence type="ECO:0000313" key="5">
    <source>
        <dbReference type="EMBL" id="KFA91229.1"/>
    </source>
</evidence>
<proteinExistence type="predicted"/>
<evidence type="ECO:0000256" key="3">
    <source>
        <dbReference type="PROSITE-ProRule" id="PRU00023"/>
    </source>
</evidence>
<dbReference type="SMART" id="SM00248">
    <property type="entry name" value="ANK"/>
    <property type="match status" value="2"/>
</dbReference>
<gene>
    <name evidence="5" type="ORF">Q664_23425</name>
</gene>
<dbReference type="AlphaFoldDB" id="A0A084SRZ4"/>
<accession>A0A084SRZ4</accession>
<feature type="repeat" description="ANK" evidence="3">
    <location>
        <begin position="31"/>
        <end position="63"/>
    </location>
</feature>
<dbReference type="InterPro" id="IPR036770">
    <property type="entry name" value="Ankyrin_rpt-contain_sf"/>
</dbReference>